<dbReference type="RefSeq" id="WP_210654679.1">
    <property type="nucleotide sequence ID" value="NZ_JAGKQQ010000001.1"/>
</dbReference>
<dbReference type="Proteomes" id="UP000676565">
    <property type="component" value="Unassembled WGS sequence"/>
</dbReference>
<feature type="signal peptide" evidence="2">
    <location>
        <begin position="1"/>
        <end position="20"/>
    </location>
</feature>
<evidence type="ECO:0000313" key="3">
    <source>
        <dbReference type="EMBL" id="MBP3956498.1"/>
    </source>
</evidence>
<dbReference type="PROSITE" id="PS51257">
    <property type="entry name" value="PROKAR_LIPOPROTEIN"/>
    <property type="match status" value="1"/>
</dbReference>
<sequence length="220" mass="24090">MRWRALKTFAWVALGAGACASAGRAEFPRHVAKPKPLPGIPGYDYRPAEVRPAPTATAVSLEKVNATPAPAPSQPARLATQAYQLVQARMQVDHCFLSRVAVAFHENGEFQISFRADQNPQPGDDIRSPLKPGERLDVPLQTTQLKRNTFIVKVRGFAAAPINQARPNLFPGAPVVVEFPPMEFVVQRGEPASKTFSGNAAAVAKYFPLIDRIEVEFTYK</sequence>
<feature type="chain" id="PRO_5045324044" description="DUF4384 domain-containing protein" evidence="2">
    <location>
        <begin position="21"/>
        <end position="220"/>
    </location>
</feature>
<name>A0ABS5BS27_9BACT</name>
<protein>
    <recommendedName>
        <fullName evidence="5">DUF4384 domain-containing protein</fullName>
    </recommendedName>
</protein>
<feature type="region of interest" description="Disordered" evidence="1">
    <location>
        <begin position="115"/>
        <end position="134"/>
    </location>
</feature>
<proteinExistence type="predicted"/>
<gene>
    <name evidence="3" type="ORF">J8F10_14550</name>
</gene>
<evidence type="ECO:0000313" key="4">
    <source>
        <dbReference type="Proteomes" id="UP000676565"/>
    </source>
</evidence>
<keyword evidence="2" id="KW-0732">Signal</keyword>
<accession>A0ABS5BS27</accession>
<organism evidence="3 4">
    <name type="scientific">Gemmata palustris</name>
    <dbReference type="NCBI Taxonomy" id="2822762"/>
    <lineage>
        <taxon>Bacteria</taxon>
        <taxon>Pseudomonadati</taxon>
        <taxon>Planctomycetota</taxon>
        <taxon>Planctomycetia</taxon>
        <taxon>Gemmatales</taxon>
        <taxon>Gemmataceae</taxon>
        <taxon>Gemmata</taxon>
    </lineage>
</organism>
<reference evidence="3 4" key="1">
    <citation type="submission" date="2021-04" db="EMBL/GenBank/DDBJ databases">
        <authorList>
            <person name="Ivanova A."/>
        </authorList>
    </citation>
    <scope>NUCLEOTIDE SEQUENCE [LARGE SCALE GENOMIC DNA]</scope>
    <source>
        <strain evidence="3 4">G18</strain>
    </source>
</reference>
<comment type="caution">
    <text evidence="3">The sequence shown here is derived from an EMBL/GenBank/DDBJ whole genome shotgun (WGS) entry which is preliminary data.</text>
</comment>
<dbReference type="EMBL" id="JAGKQQ010000001">
    <property type="protein sequence ID" value="MBP3956498.1"/>
    <property type="molecule type" value="Genomic_DNA"/>
</dbReference>
<evidence type="ECO:0000256" key="2">
    <source>
        <dbReference type="SAM" id="SignalP"/>
    </source>
</evidence>
<evidence type="ECO:0000256" key="1">
    <source>
        <dbReference type="SAM" id="MobiDB-lite"/>
    </source>
</evidence>
<feature type="compositionally biased region" description="Basic and acidic residues" evidence="1">
    <location>
        <begin position="124"/>
        <end position="134"/>
    </location>
</feature>
<evidence type="ECO:0008006" key="5">
    <source>
        <dbReference type="Google" id="ProtNLM"/>
    </source>
</evidence>
<keyword evidence="4" id="KW-1185">Reference proteome</keyword>